<evidence type="ECO:0000313" key="10">
    <source>
        <dbReference type="EMBL" id="KAF2305048.1"/>
    </source>
</evidence>
<dbReference type="SUPFAM" id="SSF46689">
    <property type="entry name" value="Homeodomain-like"/>
    <property type="match status" value="1"/>
</dbReference>
<reference evidence="10 11" key="1">
    <citation type="journal article" date="2020" name="Mol. Plant">
        <title>The Chromosome-Based Rubber Tree Genome Provides New Insights into Spurge Genome Evolution and Rubber Biosynthesis.</title>
        <authorList>
            <person name="Liu J."/>
            <person name="Shi C."/>
            <person name="Shi C.C."/>
            <person name="Li W."/>
            <person name="Zhang Q.J."/>
            <person name="Zhang Y."/>
            <person name="Li K."/>
            <person name="Lu H.F."/>
            <person name="Shi C."/>
            <person name="Zhu S.T."/>
            <person name="Xiao Z.Y."/>
            <person name="Nan H."/>
            <person name="Yue Y."/>
            <person name="Zhu X.G."/>
            <person name="Wu Y."/>
            <person name="Hong X.N."/>
            <person name="Fan G.Y."/>
            <person name="Tong Y."/>
            <person name="Zhang D."/>
            <person name="Mao C.L."/>
            <person name="Liu Y.L."/>
            <person name="Hao S.J."/>
            <person name="Liu W.Q."/>
            <person name="Lv M.Q."/>
            <person name="Zhang H.B."/>
            <person name="Liu Y."/>
            <person name="Hu-Tang G.R."/>
            <person name="Wang J.P."/>
            <person name="Wang J.H."/>
            <person name="Sun Y.H."/>
            <person name="Ni S.B."/>
            <person name="Chen W.B."/>
            <person name="Zhang X.C."/>
            <person name="Jiao Y.N."/>
            <person name="Eichler E.E."/>
            <person name="Li G.H."/>
            <person name="Liu X."/>
            <person name="Gao L.Z."/>
        </authorList>
    </citation>
    <scope>NUCLEOTIDE SEQUENCE [LARGE SCALE GENOMIC DNA]</scope>
    <source>
        <strain evidence="11">cv. GT1</strain>
        <tissue evidence="10">Leaf</tissue>
    </source>
</reference>
<dbReference type="SMART" id="SM00717">
    <property type="entry name" value="SANT"/>
    <property type="match status" value="2"/>
</dbReference>
<feature type="domain" description="Myb-like" evidence="8">
    <location>
        <begin position="62"/>
        <end position="112"/>
    </location>
</feature>
<feature type="domain" description="Myb-like" evidence="8">
    <location>
        <begin position="9"/>
        <end position="61"/>
    </location>
</feature>
<dbReference type="AlphaFoldDB" id="A0A6A6LXT2"/>
<evidence type="ECO:0000256" key="2">
    <source>
        <dbReference type="ARBA" id="ARBA00022737"/>
    </source>
</evidence>
<sequence>MDLQRQKGELPLKKGTWSPEEDQKLITYINRYGIWNWNEMPKAAGLLRSGKSCRLRWINYLKPGIKRGNFSKEEDDTILCLHELLGNRWAAIAAKMPGRTDNEIKNHWHGNLKKRLNNYYGVQETKLQRKQISEVEPKRKFDSDHDISASTSPNASTSDYSKVTPILSESSPSGFSSRSNLENEFDENHNIEQNFVSYELQRDVQWSQEKSFSMEDLHLLQDSGATYVDQMWLEESFFHQYASQGGVCSSNSCEYSPLWPDNDLFMVDGLSGEFQSFPMEVLCTMEENWPTTYISHFEADSDLFQYPSLWN</sequence>
<proteinExistence type="predicted"/>
<comment type="subcellular location">
    <subcellularLocation>
        <location evidence="1">Nucleus</location>
    </subcellularLocation>
</comment>
<keyword evidence="3" id="KW-0805">Transcription regulation</keyword>
<protein>
    <submittedName>
        <fullName evidence="10">Uncharacterized protein</fullName>
    </submittedName>
</protein>
<dbReference type="PANTHER" id="PTHR47997">
    <property type="entry name" value="MYB DOMAIN PROTEIN 55"/>
    <property type="match status" value="1"/>
</dbReference>
<dbReference type="PROSITE" id="PS50090">
    <property type="entry name" value="MYB_LIKE"/>
    <property type="match status" value="2"/>
</dbReference>
<dbReference type="PROSITE" id="PS51294">
    <property type="entry name" value="HTH_MYB"/>
    <property type="match status" value="2"/>
</dbReference>
<dbReference type="Gene3D" id="1.10.10.60">
    <property type="entry name" value="Homeodomain-like"/>
    <property type="match status" value="2"/>
</dbReference>
<keyword evidence="5" id="KW-0804">Transcription</keyword>
<keyword evidence="11" id="KW-1185">Reference proteome</keyword>
<keyword evidence="6" id="KW-0539">Nucleus</keyword>
<evidence type="ECO:0000256" key="5">
    <source>
        <dbReference type="ARBA" id="ARBA00023163"/>
    </source>
</evidence>
<dbReference type="InterPro" id="IPR001005">
    <property type="entry name" value="SANT/Myb"/>
</dbReference>
<evidence type="ECO:0000256" key="1">
    <source>
        <dbReference type="ARBA" id="ARBA00004123"/>
    </source>
</evidence>
<dbReference type="Pfam" id="PF00249">
    <property type="entry name" value="Myb_DNA-binding"/>
    <property type="match status" value="2"/>
</dbReference>
<dbReference type="GO" id="GO:0003677">
    <property type="term" value="F:DNA binding"/>
    <property type="evidence" value="ECO:0007669"/>
    <property type="project" value="UniProtKB-KW"/>
</dbReference>
<dbReference type="EMBL" id="JAAGAX010000008">
    <property type="protein sequence ID" value="KAF2305048.1"/>
    <property type="molecule type" value="Genomic_DNA"/>
</dbReference>
<gene>
    <name evidence="10" type="ORF">GH714_001334</name>
</gene>
<feature type="region of interest" description="Disordered" evidence="7">
    <location>
        <begin position="130"/>
        <end position="163"/>
    </location>
</feature>
<evidence type="ECO:0000256" key="6">
    <source>
        <dbReference type="ARBA" id="ARBA00023242"/>
    </source>
</evidence>
<dbReference type="PANTHER" id="PTHR47997:SF28">
    <property type="entry name" value="TRANSCRIPTION FACTOR MYB15-LIKE"/>
    <property type="match status" value="1"/>
</dbReference>
<feature type="compositionally biased region" description="Polar residues" evidence="7">
    <location>
        <begin position="148"/>
        <end position="161"/>
    </location>
</feature>
<keyword evidence="2" id="KW-0677">Repeat</keyword>
<accession>A0A6A6LXT2</accession>
<dbReference type="InterPro" id="IPR051953">
    <property type="entry name" value="Plant_SW-associated_TFs"/>
</dbReference>
<evidence type="ECO:0000313" key="11">
    <source>
        <dbReference type="Proteomes" id="UP000467840"/>
    </source>
</evidence>
<dbReference type="CDD" id="cd00167">
    <property type="entry name" value="SANT"/>
    <property type="match status" value="2"/>
</dbReference>
<comment type="caution">
    <text evidence="10">The sequence shown here is derived from an EMBL/GenBank/DDBJ whole genome shotgun (WGS) entry which is preliminary data.</text>
</comment>
<feature type="domain" description="HTH myb-type" evidence="9">
    <location>
        <begin position="12"/>
        <end position="61"/>
    </location>
</feature>
<evidence type="ECO:0000259" key="8">
    <source>
        <dbReference type="PROSITE" id="PS50090"/>
    </source>
</evidence>
<dbReference type="Proteomes" id="UP000467840">
    <property type="component" value="Chromosome 9"/>
</dbReference>
<evidence type="ECO:0000259" key="9">
    <source>
        <dbReference type="PROSITE" id="PS51294"/>
    </source>
</evidence>
<evidence type="ECO:0000256" key="3">
    <source>
        <dbReference type="ARBA" id="ARBA00023015"/>
    </source>
</evidence>
<feature type="domain" description="HTH myb-type" evidence="9">
    <location>
        <begin position="62"/>
        <end position="116"/>
    </location>
</feature>
<feature type="compositionally biased region" description="Basic and acidic residues" evidence="7">
    <location>
        <begin position="131"/>
        <end position="147"/>
    </location>
</feature>
<dbReference type="FunFam" id="1.10.10.60:FF:000001">
    <property type="entry name" value="MYB-related transcription factor"/>
    <property type="match status" value="1"/>
</dbReference>
<dbReference type="InterPro" id="IPR009057">
    <property type="entry name" value="Homeodomain-like_sf"/>
</dbReference>
<dbReference type="InterPro" id="IPR017930">
    <property type="entry name" value="Myb_dom"/>
</dbReference>
<keyword evidence="4" id="KW-0238">DNA-binding</keyword>
<evidence type="ECO:0000256" key="7">
    <source>
        <dbReference type="SAM" id="MobiDB-lite"/>
    </source>
</evidence>
<dbReference type="GO" id="GO:0005634">
    <property type="term" value="C:nucleus"/>
    <property type="evidence" value="ECO:0007669"/>
    <property type="project" value="UniProtKB-SubCell"/>
</dbReference>
<name>A0A6A6LXT2_HEVBR</name>
<evidence type="ECO:0000256" key="4">
    <source>
        <dbReference type="ARBA" id="ARBA00023125"/>
    </source>
</evidence>
<organism evidence="10 11">
    <name type="scientific">Hevea brasiliensis</name>
    <name type="common">Para rubber tree</name>
    <name type="synonym">Siphonia brasiliensis</name>
    <dbReference type="NCBI Taxonomy" id="3981"/>
    <lineage>
        <taxon>Eukaryota</taxon>
        <taxon>Viridiplantae</taxon>
        <taxon>Streptophyta</taxon>
        <taxon>Embryophyta</taxon>
        <taxon>Tracheophyta</taxon>
        <taxon>Spermatophyta</taxon>
        <taxon>Magnoliopsida</taxon>
        <taxon>eudicotyledons</taxon>
        <taxon>Gunneridae</taxon>
        <taxon>Pentapetalae</taxon>
        <taxon>rosids</taxon>
        <taxon>fabids</taxon>
        <taxon>Malpighiales</taxon>
        <taxon>Euphorbiaceae</taxon>
        <taxon>Crotonoideae</taxon>
        <taxon>Micrandreae</taxon>
        <taxon>Hevea</taxon>
    </lineage>
</organism>